<dbReference type="EMBL" id="KI968693">
    <property type="protein sequence ID" value="EUN32455.1"/>
    <property type="molecule type" value="Genomic_DNA"/>
</dbReference>
<evidence type="ECO:0000313" key="3">
    <source>
        <dbReference type="Proteomes" id="UP000054337"/>
    </source>
</evidence>
<dbReference type="HOGENOM" id="CLU_081895_0_0_1"/>
<evidence type="ECO:0000313" key="2">
    <source>
        <dbReference type="EMBL" id="EUN32455.1"/>
    </source>
</evidence>
<sequence length="296" mass="32682">MVSVTEFSGPSSYSGPATRNAHLNQSLSIRHPQFGYSPSIFSGIFPLTALPVGSFIQPSFGFNTDSRHLSGPHTPNMSSQSQPSSNFDEYSLRNVRAVRHNHLSMPDHSGFVAAAISRQNTTQLSSAMQSKTQPPPYPLHDETFHTQSTNSVHNSYDIYLRQPTAEDFLRQHHPLPPPPVEVCDIGQDLPVIEPDSYLEMDQLEQPIEGPSNSQPGEIDTDTPTHPSTKSSPEPSFSHHTGRVQSIDSAMYQPGLGGLHKISNIQRKTSKCSKVKNAVSRLNPFRSQRRFGSATKR</sequence>
<dbReference type="Proteomes" id="UP000054337">
    <property type="component" value="Unassembled WGS sequence"/>
</dbReference>
<protein>
    <submittedName>
        <fullName evidence="2">Uncharacterized protein</fullName>
    </submittedName>
</protein>
<feature type="region of interest" description="Disordered" evidence="1">
    <location>
        <begin position="66"/>
        <end position="87"/>
    </location>
</feature>
<name>W7F2S6_BIPV3</name>
<gene>
    <name evidence="2" type="ORF">COCVIDRAFT_11369</name>
</gene>
<evidence type="ECO:0000256" key="1">
    <source>
        <dbReference type="SAM" id="MobiDB-lite"/>
    </source>
</evidence>
<dbReference type="RefSeq" id="XP_014562017.1">
    <property type="nucleotide sequence ID" value="XM_014706531.1"/>
</dbReference>
<dbReference type="OrthoDB" id="3690950at2759"/>
<dbReference type="GeneID" id="26250403"/>
<dbReference type="AlphaFoldDB" id="W7F2S6"/>
<feature type="compositionally biased region" description="Polar residues" evidence="1">
    <location>
        <begin position="210"/>
        <end position="247"/>
    </location>
</feature>
<reference evidence="2 3" key="1">
    <citation type="journal article" date="2013" name="PLoS Genet.">
        <title>Comparative genome structure, secondary metabolite, and effector coding capacity across Cochliobolus pathogens.</title>
        <authorList>
            <person name="Condon B.J."/>
            <person name="Leng Y."/>
            <person name="Wu D."/>
            <person name="Bushley K.E."/>
            <person name="Ohm R.A."/>
            <person name="Otillar R."/>
            <person name="Martin J."/>
            <person name="Schackwitz W."/>
            <person name="Grimwood J."/>
            <person name="MohdZainudin N."/>
            <person name="Xue C."/>
            <person name="Wang R."/>
            <person name="Manning V.A."/>
            <person name="Dhillon B."/>
            <person name="Tu Z.J."/>
            <person name="Steffenson B.J."/>
            <person name="Salamov A."/>
            <person name="Sun H."/>
            <person name="Lowry S."/>
            <person name="LaButti K."/>
            <person name="Han J."/>
            <person name="Copeland A."/>
            <person name="Lindquist E."/>
            <person name="Barry K."/>
            <person name="Schmutz J."/>
            <person name="Baker S.E."/>
            <person name="Ciuffetti L.M."/>
            <person name="Grigoriev I.V."/>
            <person name="Zhong S."/>
            <person name="Turgeon B.G."/>
        </authorList>
    </citation>
    <scope>NUCLEOTIDE SEQUENCE [LARGE SCALE GENOMIC DNA]</scope>
    <source>
        <strain evidence="2 3">FI3</strain>
    </source>
</reference>
<feature type="compositionally biased region" description="Low complexity" evidence="1">
    <location>
        <begin position="75"/>
        <end position="86"/>
    </location>
</feature>
<keyword evidence="3" id="KW-1185">Reference proteome</keyword>
<feature type="region of interest" description="Disordered" evidence="1">
    <location>
        <begin position="206"/>
        <end position="296"/>
    </location>
</feature>
<organism evidence="2 3">
    <name type="scientific">Bipolaris victoriae (strain FI3)</name>
    <name type="common">Victoria blight of oats agent</name>
    <name type="synonym">Cochliobolus victoriae</name>
    <dbReference type="NCBI Taxonomy" id="930091"/>
    <lineage>
        <taxon>Eukaryota</taxon>
        <taxon>Fungi</taxon>
        <taxon>Dikarya</taxon>
        <taxon>Ascomycota</taxon>
        <taxon>Pezizomycotina</taxon>
        <taxon>Dothideomycetes</taxon>
        <taxon>Pleosporomycetidae</taxon>
        <taxon>Pleosporales</taxon>
        <taxon>Pleosporineae</taxon>
        <taxon>Pleosporaceae</taxon>
        <taxon>Bipolaris</taxon>
    </lineage>
</organism>
<accession>W7F2S6</accession>
<proteinExistence type="predicted"/>